<dbReference type="EMBL" id="FNKQ01000005">
    <property type="protein sequence ID" value="SDR08177.1"/>
    <property type="molecule type" value="Genomic_DNA"/>
</dbReference>
<evidence type="ECO:0000256" key="1">
    <source>
        <dbReference type="ARBA" id="ARBA00004202"/>
    </source>
</evidence>
<dbReference type="Pfam" id="PF08402">
    <property type="entry name" value="TOBE_2"/>
    <property type="match status" value="1"/>
</dbReference>
<comment type="subcellular location">
    <subcellularLocation>
        <location evidence="1">Cell membrane</location>
        <topology evidence="1">Peripheral membrane protein</topology>
    </subcellularLocation>
</comment>
<dbReference type="Pfam" id="PF00005">
    <property type="entry name" value="ABC_tran"/>
    <property type="match status" value="1"/>
</dbReference>
<dbReference type="InterPro" id="IPR017871">
    <property type="entry name" value="ABC_transporter-like_CS"/>
</dbReference>
<dbReference type="SUPFAM" id="SSF52540">
    <property type="entry name" value="P-loop containing nucleoside triphosphate hydrolases"/>
    <property type="match status" value="1"/>
</dbReference>
<dbReference type="InterPro" id="IPR027417">
    <property type="entry name" value="P-loop_NTPase"/>
</dbReference>
<dbReference type="Gene3D" id="2.40.50.140">
    <property type="entry name" value="Nucleic acid-binding proteins"/>
    <property type="match status" value="1"/>
</dbReference>
<dbReference type="OrthoDB" id="18368at2157"/>
<dbReference type="GO" id="GO:0005524">
    <property type="term" value="F:ATP binding"/>
    <property type="evidence" value="ECO:0007669"/>
    <property type="project" value="UniProtKB-KW"/>
</dbReference>
<comment type="function">
    <text evidence="7">Part of the ABC transporter complex XacGHIJK involved in the uptake of xylose and arabinose. Responsible for energy coupling to the transport system.</text>
</comment>
<evidence type="ECO:0000259" key="11">
    <source>
        <dbReference type="PROSITE" id="PS50893"/>
    </source>
</evidence>
<evidence type="ECO:0000256" key="3">
    <source>
        <dbReference type="ARBA" id="ARBA00022741"/>
    </source>
</evidence>
<dbReference type="GO" id="GO:0140359">
    <property type="term" value="F:ABC-type transporter activity"/>
    <property type="evidence" value="ECO:0007669"/>
    <property type="project" value="InterPro"/>
</dbReference>
<comment type="subunit">
    <text evidence="9">The complex is composed of two ATP-binding proteins (XacJ and XacK), two transmembrane proteins (XacH and XacI) and a solute-binding protein (XacG).</text>
</comment>
<evidence type="ECO:0000256" key="7">
    <source>
        <dbReference type="ARBA" id="ARBA00053454"/>
    </source>
</evidence>
<dbReference type="InterPro" id="IPR003439">
    <property type="entry name" value="ABC_transporter-like_ATP-bd"/>
</dbReference>
<dbReference type="SMART" id="SM00382">
    <property type="entry name" value="AAA"/>
    <property type="match status" value="1"/>
</dbReference>
<evidence type="ECO:0000313" key="14">
    <source>
        <dbReference type="Proteomes" id="UP000199289"/>
    </source>
</evidence>
<dbReference type="EC" id="7.5.2.13" evidence="10"/>
<feature type="domain" description="ABC transporter" evidence="11">
    <location>
        <begin position="3"/>
        <end position="233"/>
    </location>
</feature>
<keyword evidence="4 13" id="KW-0067">ATP-binding</keyword>
<keyword evidence="3" id="KW-0547">Nucleotide-binding</keyword>
<comment type="catalytic activity">
    <reaction evidence="5">
        <text>D-xylose(out) + ATP + H2O = D-xylose(in) + ADP + phosphate + H(+)</text>
        <dbReference type="Rhea" id="RHEA:29899"/>
        <dbReference type="ChEBI" id="CHEBI:15377"/>
        <dbReference type="ChEBI" id="CHEBI:15378"/>
        <dbReference type="ChEBI" id="CHEBI:30616"/>
        <dbReference type="ChEBI" id="CHEBI:43474"/>
        <dbReference type="ChEBI" id="CHEBI:53455"/>
        <dbReference type="ChEBI" id="CHEBI:456216"/>
        <dbReference type="EC" id="7.5.2.13"/>
    </reaction>
    <physiologicalReaction direction="left-to-right" evidence="5">
        <dbReference type="Rhea" id="RHEA:29900"/>
    </physiologicalReaction>
</comment>
<dbReference type="Gene3D" id="3.40.50.300">
    <property type="entry name" value="P-loop containing nucleotide triphosphate hydrolases"/>
    <property type="match status" value="1"/>
</dbReference>
<evidence type="ECO:0000256" key="4">
    <source>
        <dbReference type="ARBA" id="ARBA00022840"/>
    </source>
</evidence>
<dbReference type="InterPro" id="IPR013611">
    <property type="entry name" value="Transp-assoc_OB_typ2"/>
</dbReference>
<dbReference type="InterPro" id="IPR047641">
    <property type="entry name" value="ABC_transpr_MalK/UgpC-like"/>
</dbReference>
<dbReference type="Proteomes" id="UP000255421">
    <property type="component" value="Unassembled WGS sequence"/>
</dbReference>
<protein>
    <recommendedName>
        <fullName evidence="10">ABC-type D-xylose/L-arabinose transporter</fullName>
        <ecNumber evidence="10">7.5.2.13</ecNumber>
    </recommendedName>
</protein>
<dbReference type="PROSITE" id="PS00211">
    <property type="entry name" value="ABC_TRANSPORTER_1"/>
    <property type="match status" value="1"/>
</dbReference>
<comment type="catalytic activity">
    <reaction evidence="6">
        <text>L-arabinose(out) + ATP + H2O = L-arabinose(in) + ADP + phosphate + H(+)</text>
        <dbReference type="Rhea" id="RHEA:30007"/>
        <dbReference type="ChEBI" id="CHEBI:15377"/>
        <dbReference type="ChEBI" id="CHEBI:15378"/>
        <dbReference type="ChEBI" id="CHEBI:17535"/>
        <dbReference type="ChEBI" id="CHEBI:30616"/>
        <dbReference type="ChEBI" id="CHEBI:43474"/>
        <dbReference type="ChEBI" id="CHEBI:456216"/>
        <dbReference type="EC" id="7.5.2.13"/>
    </reaction>
    <physiologicalReaction direction="left-to-right" evidence="6">
        <dbReference type="Rhea" id="RHEA:30008"/>
    </physiologicalReaction>
</comment>
<evidence type="ECO:0000256" key="5">
    <source>
        <dbReference type="ARBA" id="ARBA00050355"/>
    </source>
</evidence>
<dbReference type="SUPFAM" id="SSF50331">
    <property type="entry name" value="MOP-like"/>
    <property type="match status" value="1"/>
</dbReference>
<dbReference type="PROSITE" id="PS50893">
    <property type="entry name" value="ABC_TRANSPORTER_2"/>
    <property type="match status" value="1"/>
</dbReference>
<dbReference type="FunFam" id="3.40.50.300:FF:000042">
    <property type="entry name" value="Maltose/maltodextrin ABC transporter, ATP-binding protein"/>
    <property type="match status" value="1"/>
</dbReference>
<name>A0A1H1G4K2_9EURY</name>
<dbReference type="GO" id="GO:0008643">
    <property type="term" value="P:carbohydrate transport"/>
    <property type="evidence" value="ECO:0007669"/>
    <property type="project" value="InterPro"/>
</dbReference>
<proteinExistence type="inferred from homology"/>
<evidence type="ECO:0000313" key="13">
    <source>
        <dbReference type="EMBL" id="SDR08177.1"/>
    </source>
</evidence>
<evidence type="ECO:0000313" key="15">
    <source>
        <dbReference type="Proteomes" id="UP000255421"/>
    </source>
</evidence>
<accession>A0A1H1G4K2</accession>
<evidence type="ECO:0000256" key="9">
    <source>
        <dbReference type="ARBA" id="ARBA00065962"/>
    </source>
</evidence>
<sequence>MRVTLDAINKRFGDTVAVDDLSLTIEDGEFLVLVGPSGCGKTTSLRMIAGLEEPTDGRIYFGDRDVTGDSPQEREIAFVFQDYALYPHMTAKRNLSFALEDEGVPEDEIERRVEETATMLGIDEQLDQRPGELSGGQQQRVALGRSIIRDPKVFLLDEPLSNLDAKLRMKMRAELQSLHQNLETTMIYVTHDQEEAMTMSDRIAIMNKGTLQQVAPPEVAYNQPANRFVAGFIGSPSMNFLDATLRNGRIVADPFAFESPLDSEDVTELGVRPEDLTVDYDPSDAQASATVEVFEQVGSSNIVYLQVDGHEESVVAETSASMKLEPGDTVGVSVDTERVHLFDRTGDAIYNPPLYERAPEASV</sequence>
<dbReference type="EMBL" id="QQST01000003">
    <property type="protein sequence ID" value="RDI69845.1"/>
    <property type="molecule type" value="Genomic_DNA"/>
</dbReference>
<comment type="similarity">
    <text evidence="8">Belongs to the ABC transporter superfamily. Carbohydrate uptake transporter-1 (CUT1) (TC 3.A.1.1) family.</text>
</comment>
<dbReference type="Gene3D" id="2.40.50.100">
    <property type="match status" value="1"/>
</dbReference>
<reference evidence="13" key="2">
    <citation type="submission" date="2016-10" db="EMBL/GenBank/DDBJ databases">
        <authorList>
            <person name="de Groot N.N."/>
        </authorList>
    </citation>
    <scope>NUCLEOTIDE SEQUENCE [LARGE SCALE GENOMIC DNA]</scope>
    <source>
        <strain evidence="13">CGMCC 1.12397</strain>
    </source>
</reference>
<dbReference type="RefSeq" id="WP_092539009.1">
    <property type="nucleotide sequence ID" value="NZ_FNKQ01000005.1"/>
</dbReference>
<evidence type="ECO:0000256" key="2">
    <source>
        <dbReference type="ARBA" id="ARBA00022448"/>
    </source>
</evidence>
<dbReference type="PANTHER" id="PTHR43875:SF1">
    <property type="entry name" value="OSMOPROTECTIVE COMPOUNDS UPTAKE ATP-BINDING PROTEIN GGTA"/>
    <property type="match status" value="1"/>
</dbReference>
<reference evidence="12 15" key="3">
    <citation type="submission" date="2018-07" db="EMBL/GenBank/DDBJ databases">
        <title>Genome sequence of extremly halophilic archaeon Halopelagius longus strain BC12-B1.</title>
        <authorList>
            <person name="Zhang X."/>
        </authorList>
    </citation>
    <scope>NUCLEOTIDE SEQUENCE [LARGE SCALE GENOMIC DNA]</scope>
    <source>
        <strain evidence="12 15">BC12-B1</strain>
    </source>
</reference>
<dbReference type="AlphaFoldDB" id="A0A1H1G4K2"/>
<keyword evidence="15" id="KW-1185">Reference proteome</keyword>
<dbReference type="InterPro" id="IPR008995">
    <property type="entry name" value="Mo/tungstate-bd_C_term_dom"/>
</dbReference>
<keyword evidence="2" id="KW-0813">Transport</keyword>
<dbReference type="InterPro" id="IPR012340">
    <property type="entry name" value="NA-bd_OB-fold"/>
</dbReference>
<evidence type="ECO:0000256" key="6">
    <source>
        <dbReference type="ARBA" id="ARBA00051890"/>
    </source>
</evidence>
<evidence type="ECO:0000256" key="8">
    <source>
        <dbReference type="ARBA" id="ARBA00061029"/>
    </source>
</evidence>
<dbReference type="Proteomes" id="UP000199289">
    <property type="component" value="Unassembled WGS sequence"/>
</dbReference>
<evidence type="ECO:0000313" key="12">
    <source>
        <dbReference type="EMBL" id="RDI69845.1"/>
    </source>
</evidence>
<dbReference type="InterPro" id="IPR015855">
    <property type="entry name" value="ABC_transpr_MalK-like"/>
</dbReference>
<organism evidence="13 14">
    <name type="scientific">Halopelagius longus</name>
    <dbReference type="NCBI Taxonomy" id="1236180"/>
    <lineage>
        <taxon>Archaea</taxon>
        <taxon>Methanobacteriati</taxon>
        <taxon>Methanobacteriota</taxon>
        <taxon>Stenosarchaea group</taxon>
        <taxon>Halobacteria</taxon>
        <taxon>Halobacteriales</taxon>
        <taxon>Haloferacaceae</taxon>
    </lineage>
</organism>
<dbReference type="GO" id="GO:0016887">
    <property type="term" value="F:ATP hydrolysis activity"/>
    <property type="evidence" value="ECO:0007669"/>
    <property type="project" value="InterPro"/>
</dbReference>
<dbReference type="CDD" id="cd03301">
    <property type="entry name" value="ABC_MalK_N"/>
    <property type="match status" value="1"/>
</dbReference>
<dbReference type="InterPro" id="IPR003593">
    <property type="entry name" value="AAA+_ATPase"/>
</dbReference>
<dbReference type="GO" id="GO:0055052">
    <property type="term" value="C:ATP-binding cassette (ABC) transporter complex, substrate-binding subunit-containing"/>
    <property type="evidence" value="ECO:0007669"/>
    <property type="project" value="TreeGrafter"/>
</dbReference>
<evidence type="ECO:0000256" key="10">
    <source>
        <dbReference type="ARBA" id="ARBA00066315"/>
    </source>
</evidence>
<dbReference type="PANTHER" id="PTHR43875">
    <property type="entry name" value="MALTODEXTRIN IMPORT ATP-BINDING PROTEIN MSMX"/>
    <property type="match status" value="1"/>
</dbReference>
<gene>
    <name evidence="12" type="ORF">DWB78_16990</name>
    <name evidence="13" type="ORF">SAMN05216278_3519</name>
</gene>
<reference evidence="14" key="1">
    <citation type="submission" date="2016-10" db="EMBL/GenBank/DDBJ databases">
        <authorList>
            <person name="Varghese N."/>
            <person name="Submissions S."/>
        </authorList>
    </citation>
    <scope>NUCLEOTIDE SEQUENCE [LARGE SCALE GENOMIC DNA]</scope>
    <source>
        <strain evidence="14">CGMCC 1.12397</strain>
    </source>
</reference>